<gene>
    <name evidence="3" type="ORF">MCU_00049</name>
</gene>
<evidence type="ECO:0000313" key="3">
    <source>
        <dbReference type="EMBL" id="EJF84471.1"/>
    </source>
</evidence>
<feature type="chain" id="PRO_5045393175" description="Autotransporter domain-containing protein" evidence="2">
    <location>
        <begin position="27"/>
        <end position="1028"/>
    </location>
</feature>
<accession>A0ABN0GLS0</accession>
<protein>
    <recommendedName>
        <fullName evidence="5">Autotransporter domain-containing protein</fullName>
    </recommendedName>
</protein>
<keyword evidence="2" id="KW-0732">Signal</keyword>
<dbReference type="Gene3D" id="2.160.20.20">
    <property type="match status" value="2"/>
</dbReference>
<feature type="non-terminal residue" evidence="3">
    <location>
        <position position="1028"/>
    </location>
</feature>
<keyword evidence="4" id="KW-1185">Reference proteome</keyword>
<dbReference type="EMBL" id="AILW01000002">
    <property type="protein sequence ID" value="EJF84471.1"/>
    <property type="molecule type" value="Genomic_DNA"/>
</dbReference>
<feature type="signal peptide" evidence="2">
    <location>
        <begin position="1"/>
        <end position="26"/>
    </location>
</feature>
<organism evidence="3 4">
    <name type="scientific">Bartonella elizabethae Re6043vi</name>
    <dbReference type="NCBI Taxonomy" id="1094554"/>
    <lineage>
        <taxon>Bacteria</taxon>
        <taxon>Pseudomonadati</taxon>
        <taxon>Pseudomonadota</taxon>
        <taxon>Alphaproteobacteria</taxon>
        <taxon>Hyphomicrobiales</taxon>
        <taxon>Bartonellaceae</taxon>
        <taxon>Bartonella</taxon>
    </lineage>
</organism>
<proteinExistence type="predicted"/>
<evidence type="ECO:0000256" key="1">
    <source>
        <dbReference type="SAM" id="MobiDB-lite"/>
    </source>
</evidence>
<dbReference type="InterPro" id="IPR012332">
    <property type="entry name" value="Autotransporter_pectin_lyase_C"/>
</dbReference>
<reference evidence="3 4" key="1">
    <citation type="submission" date="2012-03" db="EMBL/GenBank/DDBJ databases">
        <title>The Genome Sequence of Bartonella elizabethae Re6043vi.</title>
        <authorList>
            <consortium name="The Broad Institute Genome Sequencing Platform"/>
            <consortium name="The Broad Institute Genome Sequencing Center for Infectious Disease"/>
            <person name="Feldgarden M."/>
            <person name="Kirby J."/>
            <person name="Kosoy M."/>
            <person name="Birtles R."/>
            <person name="Probert W.S."/>
            <person name="Chiaraviglio L."/>
            <person name="Young S.K."/>
            <person name="Zeng Q."/>
            <person name="Gargeya S."/>
            <person name="Fitzgerald M."/>
            <person name="Haas B."/>
            <person name="Abouelleil A."/>
            <person name="Alvarado L."/>
            <person name="Arachchi H.M."/>
            <person name="Berlin A."/>
            <person name="Chapman S.B."/>
            <person name="Gearin G."/>
            <person name="Goldberg J."/>
            <person name="Griggs A."/>
            <person name="Gujja S."/>
            <person name="Hansen M."/>
            <person name="Heiman D."/>
            <person name="Howarth C."/>
            <person name="Larimer J."/>
            <person name="Lui A."/>
            <person name="MacDonald P.J.P."/>
            <person name="McCowen C."/>
            <person name="Montmayeur A."/>
            <person name="Murphy C."/>
            <person name="Neiman D."/>
            <person name="Pearson M."/>
            <person name="Priest M."/>
            <person name="Roberts A."/>
            <person name="Saif S."/>
            <person name="Shea T."/>
            <person name="Sisk P."/>
            <person name="Stolte C."/>
            <person name="Sykes S."/>
            <person name="Wortman J."/>
            <person name="Nusbaum C."/>
            <person name="Birren B."/>
        </authorList>
    </citation>
    <scope>NUCLEOTIDE SEQUENCE [LARGE SCALE GENOMIC DNA]</scope>
    <source>
        <strain evidence="3 4">Re6043vi</strain>
    </source>
</reference>
<dbReference type="InterPro" id="IPR011050">
    <property type="entry name" value="Pectin_lyase_fold/virulence"/>
</dbReference>
<dbReference type="SUPFAM" id="SSF51126">
    <property type="entry name" value="Pectin lyase-like"/>
    <property type="match status" value="1"/>
</dbReference>
<feature type="compositionally biased region" description="Low complexity" evidence="1">
    <location>
        <begin position="643"/>
        <end position="658"/>
    </location>
</feature>
<feature type="region of interest" description="Disordered" evidence="1">
    <location>
        <begin position="643"/>
        <end position="662"/>
    </location>
</feature>
<dbReference type="Proteomes" id="UP000008942">
    <property type="component" value="Unassembled WGS sequence"/>
</dbReference>
<name>A0ABN0GLS0_BAREL</name>
<sequence>MSKKSLLSYTAIAVILLFGANHNAQAEELKVSDGKKTEVSEKSYDNILAEKGGKIIGKNLKLGSTPPQGSPSAVVVTVTRSDSLIELSENTIIGAPLGTKSSYAYGVNVSDNAIFKMTGGSINVDTTAIKLNGGNGELENVTITSENREHNKALGNAIIASEKSKLTLKNVTVTTAKDTSITADDHSDITVSDGSFGGTILAKNESTITLNNVTVTQANNGIFADNKSQITVNGGSFETKNGVTVQNGSTITLNNGAKITSSESDGLHVVGEKSKVVMTGGSVTGSNSVLYTRGGGYINVKDVALTANGNGTKFGALARAFSTIELNGNTTIKNAFVGVKAQSENATIKMTGGSIEITGGEAVGALFFDTKSKENMLKDVKITSGKDGFFIEKGISADKKSTVALDNVTLTQAKTAIFANDNSTIAVSGGTFEAKEAAIFAQNGSTITLNNDAKITSSEGDGLYAVGEKSKIFMTGGSITGSNKVLHAKGGGYINVKDVTLKTNGERKHAGAFADDINSVIELKGKTTITNVFCGLLAMYGSKITSEELTITGQETDDYEDGTLSTGVNAFGAVIELKGKTTIEKVNVGLAATSNSTIKMVNGTAKENKIEATKIALFISNNGHIDLVNTSATAGTAGVQFANFSQDNSNNPSSSQNRKNSEVNLTNTDLIVEKGIGINTNESIGKINLKNSKILADTLFQNTIQETEPVEMFTLTADHSVLQGGVRNKEKGKTSFDLKNETTWTLKISENEKDAEGNLLDIAQRARSDVSVLGLNDSSLVFAGPTEGHYQTLHIGSGKPETKAVYNATGDAKIYFNTKWTDGTPITEQETDHLLIHGDVSGSTTVYIQSDLGDKESVINASDPSNIGGLSLIQVSGKADENSFKLAHGYITRGGSPYKYTLTGYGPESSYGQANIEQSLFDEKNENFWDFRLHKEFLPDSKAEAPVAQMASYLVMPNALFYSGLTDMAEQNALLANIRTSVVDKGQEKQNGFFLHTYGSTGTFSSESAPRQYGYSGADLRYAALQGG</sequence>
<evidence type="ECO:0000313" key="4">
    <source>
        <dbReference type="Proteomes" id="UP000008942"/>
    </source>
</evidence>
<evidence type="ECO:0000256" key="2">
    <source>
        <dbReference type="SAM" id="SignalP"/>
    </source>
</evidence>
<comment type="caution">
    <text evidence="3">The sequence shown here is derived from an EMBL/GenBank/DDBJ whole genome shotgun (WGS) entry which is preliminary data.</text>
</comment>
<evidence type="ECO:0008006" key="5">
    <source>
        <dbReference type="Google" id="ProtNLM"/>
    </source>
</evidence>